<protein>
    <recommendedName>
        <fullName evidence="3">Bacterial toxin 23 domain-containing protein</fullName>
    </recommendedName>
</protein>
<accession>A0ABW8XYW6</accession>
<gene>
    <name evidence="1" type="ORF">ABS765_03525</name>
</gene>
<dbReference type="RefSeq" id="WP_408087591.1">
    <property type="nucleotide sequence ID" value="NZ_JBELPY010000001.1"/>
</dbReference>
<comment type="caution">
    <text evidence="1">The sequence shown here is derived from an EMBL/GenBank/DDBJ whole genome shotgun (WGS) entry which is preliminary data.</text>
</comment>
<keyword evidence="2" id="KW-1185">Reference proteome</keyword>
<organism evidence="1 2">
    <name type="scientific">Chryseobacterium terrae</name>
    <dbReference type="NCBI Taxonomy" id="3163299"/>
    <lineage>
        <taxon>Bacteria</taxon>
        <taxon>Pseudomonadati</taxon>
        <taxon>Bacteroidota</taxon>
        <taxon>Flavobacteriia</taxon>
        <taxon>Flavobacteriales</taxon>
        <taxon>Weeksellaceae</taxon>
        <taxon>Chryseobacterium group</taxon>
        <taxon>Chryseobacterium</taxon>
    </lineage>
</organism>
<evidence type="ECO:0000313" key="2">
    <source>
        <dbReference type="Proteomes" id="UP001629058"/>
    </source>
</evidence>
<sequence>MKHRFILLFLLFAKIIFAQKIYQSDKLQYGASLKASFFINNIKAGIDSKKNELPISFKLSGNVGIGKSWLNENIYPTFNTEFQLYYSGLGSNSLPKSKREQVLDVILAFTLTAGKEGNDDYYSLTPLRYFSDFAYPALKNPYQYSFSVGTNIIFSTDKNRETQRVGFLNGNAYGFQLSYYNDGTPFPKALGDGEDRYYTGGGTLSFDKHIGNSNYENQMINFELSYHRFTGFNKHAFDLSSMIGNSLVDYGKDTDQMLYNKNVWRFNSSLRRNDVVVG</sequence>
<evidence type="ECO:0000313" key="1">
    <source>
        <dbReference type="EMBL" id="MFL9833096.1"/>
    </source>
</evidence>
<proteinExistence type="predicted"/>
<name>A0ABW8XYW6_9FLAO</name>
<dbReference type="Proteomes" id="UP001629058">
    <property type="component" value="Unassembled WGS sequence"/>
</dbReference>
<dbReference type="EMBL" id="JBELPY010000001">
    <property type="protein sequence ID" value="MFL9833096.1"/>
    <property type="molecule type" value="Genomic_DNA"/>
</dbReference>
<reference evidence="1 2" key="1">
    <citation type="submission" date="2024-06" db="EMBL/GenBank/DDBJ databases">
        <authorList>
            <person name="Kaempfer P."/>
            <person name="Viver T."/>
        </authorList>
    </citation>
    <scope>NUCLEOTIDE SEQUENCE [LARGE SCALE GENOMIC DNA]</scope>
    <source>
        <strain evidence="1 2">ST-37</strain>
    </source>
</reference>
<evidence type="ECO:0008006" key="3">
    <source>
        <dbReference type="Google" id="ProtNLM"/>
    </source>
</evidence>